<dbReference type="PROSITE" id="PS50011">
    <property type="entry name" value="PROTEIN_KINASE_DOM"/>
    <property type="match status" value="1"/>
</dbReference>
<dbReference type="Gene3D" id="1.10.510.10">
    <property type="entry name" value="Transferase(Phosphotransferase) domain 1"/>
    <property type="match status" value="1"/>
</dbReference>
<feature type="domain" description="Protein kinase" evidence="3">
    <location>
        <begin position="1"/>
        <end position="204"/>
    </location>
</feature>
<evidence type="ECO:0000256" key="2">
    <source>
        <dbReference type="ARBA" id="ARBA00022840"/>
    </source>
</evidence>
<evidence type="ECO:0000313" key="5">
    <source>
        <dbReference type="Proteomes" id="UP000682877"/>
    </source>
</evidence>
<keyword evidence="5" id="KW-1185">Reference proteome</keyword>
<dbReference type="PANTHER" id="PTHR27007">
    <property type="match status" value="1"/>
</dbReference>
<evidence type="ECO:0000259" key="3">
    <source>
        <dbReference type="PROSITE" id="PS50011"/>
    </source>
</evidence>
<dbReference type="GO" id="GO:0004672">
    <property type="term" value="F:protein kinase activity"/>
    <property type="evidence" value="ECO:0007669"/>
    <property type="project" value="InterPro"/>
</dbReference>
<evidence type="ECO:0000313" key="4">
    <source>
        <dbReference type="EMBL" id="CAE6019405.1"/>
    </source>
</evidence>
<keyword evidence="1" id="KW-0547">Nucleotide-binding</keyword>
<keyword evidence="2" id="KW-0067">ATP-binding</keyword>
<dbReference type="Proteomes" id="UP000682877">
    <property type="component" value="Chromosome 4"/>
</dbReference>
<sequence>MFLGFLGVWVFRRNNTFFTGGARKFSYQTISSATDRFNIIKGIAKALQYLHSECQSTLIHGNVKSSNVLLDEELCAQLGDYGQGNRQSNTGHVAPELVETTAAHTRDTDVFAFGVLIIEIVCGRTAIEPTRPPEEISLVNWVLQEFRKNKLLECCDARINREELVAREVLLVLKLGLLCTNRSPQVRPVMRKVVQYLDGTEPLPHDD</sequence>
<name>A0A8S2A2F5_ARAAE</name>
<evidence type="ECO:0000256" key="1">
    <source>
        <dbReference type="ARBA" id="ARBA00022741"/>
    </source>
</evidence>
<dbReference type="InterPro" id="IPR011009">
    <property type="entry name" value="Kinase-like_dom_sf"/>
</dbReference>
<dbReference type="Pfam" id="PF00069">
    <property type="entry name" value="Pkinase"/>
    <property type="match status" value="1"/>
</dbReference>
<dbReference type="AlphaFoldDB" id="A0A8S2A2F5"/>
<dbReference type="SUPFAM" id="SSF56112">
    <property type="entry name" value="Protein kinase-like (PK-like)"/>
    <property type="match status" value="1"/>
</dbReference>
<dbReference type="EMBL" id="LR999454">
    <property type="protein sequence ID" value="CAE6019405.1"/>
    <property type="molecule type" value="Genomic_DNA"/>
</dbReference>
<dbReference type="GO" id="GO:0005524">
    <property type="term" value="F:ATP binding"/>
    <property type="evidence" value="ECO:0007669"/>
    <property type="project" value="UniProtKB-KW"/>
</dbReference>
<protein>
    <recommendedName>
        <fullName evidence="3">Protein kinase domain-containing protein</fullName>
    </recommendedName>
</protein>
<organism evidence="4 5">
    <name type="scientific">Arabidopsis arenosa</name>
    <name type="common">Sand rock-cress</name>
    <name type="synonym">Cardaminopsis arenosa</name>
    <dbReference type="NCBI Taxonomy" id="38785"/>
    <lineage>
        <taxon>Eukaryota</taxon>
        <taxon>Viridiplantae</taxon>
        <taxon>Streptophyta</taxon>
        <taxon>Embryophyta</taxon>
        <taxon>Tracheophyta</taxon>
        <taxon>Spermatophyta</taxon>
        <taxon>Magnoliopsida</taxon>
        <taxon>eudicotyledons</taxon>
        <taxon>Gunneridae</taxon>
        <taxon>Pentapetalae</taxon>
        <taxon>rosids</taxon>
        <taxon>malvids</taxon>
        <taxon>Brassicales</taxon>
        <taxon>Brassicaceae</taxon>
        <taxon>Camelineae</taxon>
        <taxon>Arabidopsis</taxon>
    </lineage>
</organism>
<accession>A0A8S2A2F5</accession>
<dbReference type="InterPro" id="IPR000719">
    <property type="entry name" value="Prot_kinase_dom"/>
</dbReference>
<gene>
    <name evidence="4" type="ORF">AARE701A_LOCUS10048</name>
</gene>
<reference evidence="4" key="1">
    <citation type="submission" date="2021-01" db="EMBL/GenBank/DDBJ databases">
        <authorList>
            <person name="Bezrukov I."/>
        </authorList>
    </citation>
    <scope>NUCLEOTIDE SEQUENCE</scope>
</reference>
<proteinExistence type="predicted"/>
<dbReference type="InterPro" id="IPR050528">
    <property type="entry name" value="L-type_Lectin-RKs"/>
</dbReference>